<dbReference type="PANTHER" id="PTHR47524">
    <property type="entry name" value="20S RRNA ACCUMULATION PROTEIN 4"/>
    <property type="match status" value="1"/>
</dbReference>
<organism evidence="3 4">
    <name type="scientific">Elsinoe australis</name>
    <dbReference type="NCBI Taxonomy" id="40998"/>
    <lineage>
        <taxon>Eukaryota</taxon>
        <taxon>Fungi</taxon>
        <taxon>Dikarya</taxon>
        <taxon>Ascomycota</taxon>
        <taxon>Pezizomycotina</taxon>
        <taxon>Dothideomycetes</taxon>
        <taxon>Dothideomycetidae</taxon>
        <taxon>Myriangiales</taxon>
        <taxon>Elsinoaceae</taxon>
        <taxon>Elsinoe</taxon>
    </lineage>
</organism>
<accession>A0A4U7B556</accession>
<evidence type="ECO:0000313" key="3">
    <source>
        <dbReference type="EMBL" id="TKX24621.1"/>
    </source>
</evidence>
<evidence type="ECO:0000313" key="4">
    <source>
        <dbReference type="Proteomes" id="UP000308133"/>
    </source>
</evidence>
<sequence length="426" mass="46185">MAPYDSDSSDGEDDYTETSVLLGYASKEATDDAISHLGGHPVWLDGKTAPSGELAKCKVCNELLSLLLELNGDLPERFVGHERRLYLLGCRRKACRRKEGSVRGFRATRASRLPSRQTAPRPPPQAAQEQEKPKQNLGSSIFGAKPSSSSPSSSNPFASPSSSSANTNPFASASSLAAKPPQRPDPTPDAASTLPQTFAEKARISIPEEASPTPHGPLPPWPDLSSFPPAYPRYHLDADYETLEAQPSTIPQQTRVDMDIDEPATNGASSSSSKDKDANQEVFESSMDKTFQKFADRVAQNPEQILRYEFGGQPLLYSRDDAVGKVLAPQVGEVTAAKAGTANGAGRSRVPRCTWCGAERLFELQLMPNAITELEADEMGIDGMDWGTIVLEVCSKDCVPKGTKEGEVGYVEEWVGVQWEEVVKRK</sequence>
<feature type="domain" description="Programmed cell death protein 2 C-terminal" evidence="2">
    <location>
        <begin position="288"/>
        <end position="419"/>
    </location>
</feature>
<dbReference type="GO" id="GO:0005737">
    <property type="term" value="C:cytoplasm"/>
    <property type="evidence" value="ECO:0007669"/>
    <property type="project" value="InterPro"/>
</dbReference>
<dbReference type="PANTHER" id="PTHR47524:SF1">
    <property type="entry name" value="20S RRNA ACCUMULATION PROTEIN 4"/>
    <property type="match status" value="1"/>
</dbReference>
<feature type="compositionally biased region" description="Polar residues" evidence="1">
    <location>
        <begin position="246"/>
        <end position="255"/>
    </location>
</feature>
<dbReference type="Pfam" id="PF04194">
    <property type="entry name" value="PDCD2_C"/>
    <property type="match status" value="1"/>
</dbReference>
<dbReference type="AlphaFoldDB" id="A0A4U7B556"/>
<proteinExistence type="predicted"/>
<dbReference type="InterPro" id="IPR007320">
    <property type="entry name" value="PDCD2_C"/>
</dbReference>
<name>A0A4U7B556_9PEZI</name>
<protein>
    <submittedName>
        <fullName evidence="3">Putative 20S rRNA accumulation protein</fullName>
    </submittedName>
</protein>
<evidence type="ECO:0000256" key="1">
    <source>
        <dbReference type="SAM" id="MobiDB-lite"/>
    </source>
</evidence>
<feature type="region of interest" description="Disordered" evidence="1">
    <location>
        <begin position="101"/>
        <end position="193"/>
    </location>
</feature>
<comment type="caution">
    <text evidence="3">The sequence shown here is derived from an EMBL/GenBank/DDBJ whole genome shotgun (WGS) entry which is preliminary data.</text>
</comment>
<feature type="compositionally biased region" description="Low complexity" evidence="1">
    <location>
        <begin position="139"/>
        <end position="175"/>
    </location>
</feature>
<feature type="region of interest" description="Disordered" evidence="1">
    <location>
        <begin position="246"/>
        <end position="282"/>
    </location>
</feature>
<dbReference type="GO" id="GO:0030490">
    <property type="term" value="P:maturation of SSU-rRNA"/>
    <property type="evidence" value="ECO:0007669"/>
    <property type="project" value="TreeGrafter"/>
</dbReference>
<dbReference type="Proteomes" id="UP000308133">
    <property type="component" value="Unassembled WGS sequence"/>
</dbReference>
<gene>
    <name evidence="3" type="ORF">C1H76_3230</name>
</gene>
<evidence type="ECO:0000259" key="2">
    <source>
        <dbReference type="Pfam" id="PF04194"/>
    </source>
</evidence>
<reference evidence="3 4" key="1">
    <citation type="submission" date="2018-02" db="EMBL/GenBank/DDBJ databases">
        <title>Draft genome sequences of Elsinoe sp., causing black scab on jojoba.</title>
        <authorList>
            <person name="Stodart B."/>
            <person name="Jeffress S."/>
            <person name="Ash G."/>
            <person name="Arun Chinnappa K."/>
        </authorList>
    </citation>
    <scope>NUCLEOTIDE SEQUENCE [LARGE SCALE GENOMIC DNA]</scope>
    <source>
        <strain evidence="3 4">Hillstone_2</strain>
    </source>
</reference>
<dbReference type="EMBL" id="PTQR01000039">
    <property type="protein sequence ID" value="TKX24621.1"/>
    <property type="molecule type" value="Genomic_DNA"/>
</dbReference>